<accession>A0A401TJE3</accession>
<evidence type="ECO:0000259" key="1">
    <source>
        <dbReference type="Pfam" id="PF12066"/>
    </source>
</evidence>
<gene>
    <name evidence="2" type="ORF">chiPu_0026531</name>
</gene>
<dbReference type="Proteomes" id="UP000287033">
    <property type="component" value="Unassembled WGS sequence"/>
</dbReference>
<evidence type="ECO:0000313" key="3">
    <source>
        <dbReference type="Proteomes" id="UP000287033"/>
    </source>
</evidence>
<name>A0A401TJE3_CHIPU</name>
<keyword evidence="3" id="KW-1185">Reference proteome</keyword>
<organism evidence="2 3">
    <name type="scientific">Chiloscyllium punctatum</name>
    <name type="common">Brownbanded bambooshark</name>
    <name type="synonym">Hemiscyllium punctatum</name>
    <dbReference type="NCBI Taxonomy" id="137246"/>
    <lineage>
        <taxon>Eukaryota</taxon>
        <taxon>Metazoa</taxon>
        <taxon>Chordata</taxon>
        <taxon>Craniata</taxon>
        <taxon>Vertebrata</taxon>
        <taxon>Chondrichthyes</taxon>
        <taxon>Elasmobranchii</taxon>
        <taxon>Galeomorphii</taxon>
        <taxon>Galeoidea</taxon>
        <taxon>Orectolobiformes</taxon>
        <taxon>Hemiscylliidae</taxon>
        <taxon>Chiloscyllium</taxon>
    </lineage>
</organism>
<reference evidence="2 3" key="1">
    <citation type="journal article" date="2018" name="Nat. Ecol. Evol.">
        <title>Shark genomes provide insights into elasmobranch evolution and the origin of vertebrates.</title>
        <authorList>
            <person name="Hara Y"/>
            <person name="Yamaguchi K"/>
            <person name="Onimaru K"/>
            <person name="Kadota M"/>
            <person name="Koyanagi M"/>
            <person name="Keeley SD"/>
            <person name="Tatsumi K"/>
            <person name="Tanaka K"/>
            <person name="Motone F"/>
            <person name="Kageyama Y"/>
            <person name="Nozu R"/>
            <person name="Adachi N"/>
            <person name="Nishimura O"/>
            <person name="Nakagawa R"/>
            <person name="Tanegashima C"/>
            <person name="Kiyatake I"/>
            <person name="Matsumoto R"/>
            <person name="Murakumo K"/>
            <person name="Nishida K"/>
            <person name="Terakita A"/>
            <person name="Kuratani S"/>
            <person name="Sato K"/>
            <person name="Hyodo S Kuraku.S."/>
        </authorList>
    </citation>
    <scope>NUCLEOTIDE SEQUENCE [LARGE SCALE GENOMIC DNA]</scope>
</reference>
<dbReference type="STRING" id="137246.A0A401TJE3"/>
<dbReference type="OrthoDB" id="342064at2759"/>
<proteinExistence type="predicted"/>
<comment type="caution">
    <text evidence="2">The sequence shown here is derived from an EMBL/GenBank/DDBJ whole genome shotgun (WGS) entry which is preliminary data.</text>
</comment>
<dbReference type="InterPro" id="IPR021933">
    <property type="entry name" value="SERRATE/Ars2_N"/>
</dbReference>
<feature type="non-terminal residue" evidence="2">
    <location>
        <position position="1"/>
    </location>
</feature>
<dbReference type="Pfam" id="PF12066">
    <property type="entry name" value="SERRATE_Ars2_N"/>
    <property type="match status" value="1"/>
</dbReference>
<dbReference type="AlphaFoldDB" id="A0A401TJE3"/>
<feature type="domain" description="SERRATE/Ars2 N-terminal" evidence="1">
    <location>
        <begin position="1"/>
        <end position="56"/>
    </location>
</feature>
<dbReference type="EMBL" id="BEZZ01081972">
    <property type="protein sequence ID" value="GCC42736.1"/>
    <property type="molecule type" value="Genomic_DNA"/>
</dbReference>
<evidence type="ECO:0000313" key="2">
    <source>
        <dbReference type="EMBL" id="GCC42736.1"/>
    </source>
</evidence>
<sequence>FRSKYHPDEAGKRKQEADYGLRTRLSVYCYLMEHSWFEGLSLDIDKANIIMKALDAGNGSLRSCSLSVSTISPPFSTGTPSGSEVV</sequence>
<protein>
    <recommendedName>
        <fullName evidence="1">SERRATE/Ars2 N-terminal domain-containing protein</fullName>
    </recommendedName>
</protein>